<dbReference type="PRINTS" id="PR00401">
    <property type="entry name" value="SH2DOMAIN"/>
</dbReference>
<dbReference type="Gene3D" id="2.60.40.150">
    <property type="entry name" value="C2 domain"/>
    <property type="match status" value="1"/>
</dbReference>
<dbReference type="GO" id="GO:0035591">
    <property type="term" value="F:signaling adaptor activity"/>
    <property type="evidence" value="ECO:0007669"/>
    <property type="project" value="TreeGrafter"/>
</dbReference>
<dbReference type="SMART" id="SM00233">
    <property type="entry name" value="PH"/>
    <property type="match status" value="1"/>
</dbReference>
<protein>
    <submittedName>
        <fullName evidence="10">RASA1 protein</fullName>
    </submittedName>
</protein>
<dbReference type="InterPro" id="IPR036028">
    <property type="entry name" value="SH3-like_dom_sf"/>
</dbReference>
<evidence type="ECO:0000259" key="8">
    <source>
        <dbReference type="PROSITE" id="PS50003"/>
    </source>
</evidence>
<evidence type="ECO:0000256" key="4">
    <source>
        <dbReference type="PROSITE-ProRule" id="PRU00191"/>
    </source>
</evidence>
<dbReference type="Pfam" id="PF00017">
    <property type="entry name" value="SH2"/>
    <property type="match status" value="2"/>
</dbReference>
<name>A0A7K4K822_9AVES</name>
<dbReference type="InterPro" id="IPR000008">
    <property type="entry name" value="C2_dom"/>
</dbReference>
<dbReference type="PROSITE" id="PS50003">
    <property type="entry name" value="PH_DOMAIN"/>
    <property type="match status" value="1"/>
</dbReference>
<dbReference type="SUPFAM" id="SSF50044">
    <property type="entry name" value="SH3-domain"/>
    <property type="match status" value="1"/>
</dbReference>
<keyword evidence="11" id="KW-1185">Reference proteome</keyword>
<dbReference type="CDD" id="cd11788">
    <property type="entry name" value="SH3_RasGAP"/>
    <property type="match status" value="1"/>
</dbReference>
<dbReference type="Pfam" id="PF00018">
    <property type="entry name" value="SH3_1"/>
    <property type="match status" value="1"/>
</dbReference>
<dbReference type="AlphaFoldDB" id="A0A7K4K822"/>
<dbReference type="SUPFAM" id="SSF55550">
    <property type="entry name" value="SH2 domain"/>
    <property type="match status" value="2"/>
</dbReference>
<dbReference type="Gene3D" id="3.30.505.10">
    <property type="entry name" value="SH2 domain"/>
    <property type="match status" value="2"/>
</dbReference>
<dbReference type="FunFam" id="3.30.505.10:FF:000033">
    <property type="entry name" value="RAS p21 protein activator 1"/>
    <property type="match status" value="1"/>
</dbReference>
<dbReference type="InterPro" id="IPR000980">
    <property type="entry name" value="SH2"/>
</dbReference>
<evidence type="ECO:0000256" key="5">
    <source>
        <dbReference type="PROSITE-ProRule" id="PRU00192"/>
    </source>
</evidence>
<dbReference type="OrthoDB" id="1562946at2759"/>
<dbReference type="InterPro" id="IPR011993">
    <property type="entry name" value="PH-like_dom_sf"/>
</dbReference>
<dbReference type="GO" id="GO:0030971">
    <property type="term" value="F:receptor tyrosine kinase binding"/>
    <property type="evidence" value="ECO:0007669"/>
    <property type="project" value="TreeGrafter"/>
</dbReference>
<evidence type="ECO:0000259" key="9">
    <source>
        <dbReference type="PROSITE" id="PS50004"/>
    </source>
</evidence>
<dbReference type="Pfam" id="PF00168">
    <property type="entry name" value="C2"/>
    <property type="match status" value="1"/>
</dbReference>
<dbReference type="EMBL" id="VWPX01006747">
    <property type="protein sequence ID" value="NWI12459.1"/>
    <property type="molecule type" value="Genomic_DNA"/>
</dbReference>
<keyword evidence="3 4" id="KW-0727">SH2 domain</keyword>
<dbReference type="InterPro" id="IPR051184">
    <property type="entry name" value="Tyrosine-phos_adapter"/>
</dbReference>
<dbReference type="Proteomes" id="UP000545332">
    <property type="component" value="Unassembled WGS sequence"/>
</dbReference>
<dbReference type="InterPro" id="IPR001849">
    <property type="entry name" value="PH_domain"/>
</dbReference>
<accession>A0A7K4K822</accession>
<dbReference type="PROSITE" id="PS50002">
    <property type="entry name" value="SH3"/>
    <property type="match status" value="1"/>
</dbReference>
<dbReference type="InterPro" id="IPR035892">
    <property type="entry name" value="C2_domain_sf"/>
</dbReference>
<dbReference type="InterPro" id="IPR035652">
    <property type="entry name" value="RasGAP_SH3"/>
</dbReference>
<evidence type="ECO:0000256" key="3">
    <source>
        <dbReference type="ARBA" id="ARBA00022999"/>
    </source>
</evidence>
<dbReference type="GO" id="GO:0005737">
    <property type="term" value="C:cytoplasm"/>
    <property type="evidence" value="ECO:0007669"/>
    <property type="project" value="TreeGrafter"/>
</dbReference>
<dbReference type="GO" id="GO:0016477">
    <property type="term" value="P:cell migration"/>
    <property type="evidence" value="ECO:0007669"/>
    <property type="project" value="TreeGrafter"/>
</dbReference>
<dbReference type="PROSITE" id="PS50001">
    <property type="entry name" value="SH2"/>
    <property type="match status" value="2"/>
</dbReference>
<dbReference type="FunFam" id="2.30.30.40:FF:000050">
    <property type="entry name" value="RAS p21 protein activator 1"/>
    <property type="match status" value="1"/>
</dbReference>
<dbReference type="Gene3D" id="2.30.29.30">
    <property type="entry name" value="Pleckstrin-homology domain (PH domain)/Phosphotyrosine-binding domain (PTB)"/>
    <property type="match status" value="1"/>
</dbReference>
<gene>
    <name evidence="10" type="primary">Rasa1_0</name>
    <name evidence="10" type="ORF">CRYSOU_R04194</name>
</gene>
<dbReference type="SUPFAM" id="SSF50729">
    <property type="entry name" value="PH domain-like"/>
    <property type="match status" value="1"/>
</dbReference>
<dbReference type="FunFam" id="2.30.29.30:FF:000090">
    <property type="entry name" value="RAS p21 protein activator 1"/>
    <property type="match status" value="1"/>
</dbReference>
<dbReference type="InterPro" id="IPR036860">
    <property type="entry name" value="SH2_dom_sf"/>
</dbReference>
<dbReference type="Gene3D" id="2.30.30.40">
    <property type="entry name" value="SH3 Domains"/>
    <property type="match status" value="1"/>
</dbReference>
<dbReference type="CDD" id="cd13260">
    <property type="entry name" value="PH_RASA1"/>
    <property type="match status" value="1"/>
</dbReference>
<dbReference type="FunFam" id="3.30.505.10:FF:000046">
    <property type="entry name" value="RAS p21 protein activator 1"/>
    <property type="match status" value="1"/>
</dbReference>
<dbReference type="InterPro" id="IPR001452">
    <property type="entry name" value="SH3_domain"/>
</dbReference>
<dbReference type="SMART" id="SM00326">
    <property type="entry name" value="SH3"/>
    <property type="match status" value="1"/>
</dbReference>
<dbReference type="Pfam" id="PF00169">
    <property type="entry name" value="PH"/>
    <property type="match status" value="1"/>
</dbReference>
<proteinExistence type="predicted"/>
<comment type="caution">
    <text evidence="10">The sequence shown here is derived from an EMBL/GenBank/DDBJ whole genome shotgun (WGS) entry which is preliminary data.</text>
</comment>
<feature type="domain" description="SH2" evidence="6">
    <location>
        <begin position="171"/>
        <end position="261"/>
    </location>
</feature>
<dbReference type="InterPro" id="IPR035842">
    <property type="entry name" value="RasGAP_C_SH2"/>
</dbReference>
<dbReference type="GO" id="GO:0007167">
    <property type="term" value="P:enzyme-linked receptor protein signaling pathway"/>
    <property type="evidence" value="ECO:0007669"/>
    <property type="project" value="TreeGrafter"/>
</dbReference>
<dbReference type="CDD" id="cd10354">
    <property type="entry name" value="SH2_Cterm_RasGAP"/>
    <property type="match status" value="1"/>
</dbReference>
<feature type="domain" description="SH3" evidence="7">
    <location>
        <begin position="99"/>
        <end position="161"/>
    </location>
</feature>
<feature type="domain" description="PH" evidence="8">
    <location>
        <begin position="294"/>
        <end position="397"/>
    </location>
</feature>
<feature type="non-terminal residue" evidence="10">
    <location>
        <position position="490"/>
    </location>
</feature>
<dbReference type="PANTHER" id="PTHR19969:SF19">
    <property type="entry name" value="SH2 DOMAIN-CONTAINING PROTEIN"/>
    <property type="match status" value="1"/>
</dbReference>
<dbReference type="PROSITE" id="PS50004">
    <property type="entry name" value="C2"/>
    <property type="match status" value="1"/>
</dbReference>
<evidence type="ECO:0000313" key="10">
    <source>
        <dbReference type="EMBL" id="NWI12459.1"/>
    </source>
</evidence>
<evidence type="ECO:0000256" key="1">
    <source>
        <dbReference type="ARBA" id="ARBA00022443"/>
    </source>
</evidence>
<feature type="non-terminal residue" evidence="10">
    <location>
        <position position="1"/>
    </location>
</feature>
<evidence type="ECO:0000259" key="7">
    <source>
        <dbReference type="PROSITE" id="PS50002"/>
    </source>
</evidence>
<dbReference type="SUPFAM" id="SSF49562">
    <property type="entry name" value="C2 domain (Calcium/lipid-binding domain, CaLB)"/>
    <property type="match status" value="1"/>
</dbReference>
<evidence type="ECO:0000256" key="2">
    <source>
        <dbReference type="ARBA" id="ARBA00022553"/>
    </source>
</evidence>
<evidence type="ECO:0000313" key="11">
    <source>
        <dbReference type="Proteomes" id="UP000545332"/>
    </source>
</evidence>
<reference evidence="10 11" key="1">
    <citation type="submission" date="2019-09" db="EMBL/GenBank/DDBJ databases">
        <title>Bird 10,000 Genomes (B10K) Project - Family phase.</title>
        <authorList>
            <person name="Zhang G."/>
        </authorList>
    </citation>
    <scope>NUCLEOTIDE SEQUENCE [LARGE SCALE GENOMIC DNA]</scope>
    <source>
        <strain evidence="10">B10K-MSB-42743</strain>
        <tissue evidence="10">Heart</tissue>
    </source>
</reference>
<keyword evidence="2" id="KW-0597">Phosphoprotein</keyword>
<evidence type="ECO:0000259" key="6">
    <source>
        <dbReference type="PROSITE" id="PS50001"/>
    </source>
</evidence>
<dbReference type="SMART" id="SM00252">
    <property type="entry name" value="SH2"/>
    <property type="match status" value="2"/>
</dbReference>
<organism evidence="10 11">
    <name type="scientific">Crypturellus soui</name>
    <dbReference type="NCBI Taxonomy" id="458187"/>
    <lineage>
        <taxon>Eukaryota</taxon>
        <taxon>Metazoa</taxon>
        <taxon>Chordata</taxon>
        <taxon>Craniata</taxon>
        <taxon>Vertebrata</taxon>
        <taxon>Euteleostomi</taxon>
        <taxon>Archelosauria</taxon>
        <taxon>Archosauria</taxon>
        <taxon>Dinosauria</taxon>
        <taxon>Saurischia</taxon>
        <taxon>Theropoda</taxon>
        <taxon>Coelurosauria</taxon>
        <taxon>Aves</taxon>
        <taxon>Palaeognathae</taxon>
        <taxon>Tinamiformes</taxon>
        <taxon>Tinamidae</taxon>
        <taxon>Crypturellus</taxon>
    </lineage>
</organism>
<keyword evidence="1 5" id="KW-0728">SH3 domain</keyword>
<feature type="domain" description="SH2" evidence="6">
    <location>
        <begin position="2"/>
        <end position="92"/>
    </location>
</feature>
<feature type="domain" description="C2" evidence="9">
    <location>
        <begin position="397"/>
        <end position="490"/>
    </location>
</feature>
<dbReference type="PANTHER" id="PTHR19969">
    <property type="entry name" value="SH2-SH3 ADAPTOR PROTEIN-RELATED"/>
    <property type="match status" value="1"/>
</dbReference>
<sequence>RWYHGKLDRTIAEERLRQAGKPGSYLIRESDRRPGSFVLSFLSKANVNHFRIIAMCGDYYIGGRRFASLSDLIGYYSHVSCLLKGEKLLFPVAPPEASKIKRRVRAILPYTKVPETDEISFLKGDMFIVHNELEDGWMWVTNLRTDEQGLIVEDLVEEVGREEDPHEGKIWFHGKISKQEAYNLLMTVGQVCSFLVRPSDNTPGDYSLYFRTSENIQRFKICPTSNNQFMMGGRYYNSIADIIEHYRKEQIVEGYYLKDPVPMQHQEQVFNDSVDGREIYNTIRRKTKDAFYKNIVKKGYLLKKSKGKRWKNLYFILEGNDAQLIYFESEKRATKPKGLIDLSVCSVYGVHDSLFGRPNCFQIVVQHFSEEHYIFYFAGETPEQAQDWMKALQMFCSLRKTSPGTSNKRLRQVSSLILHVEEAHTLPVKHFTNPYCNIYLNSVQVAKTHIREGQNPVWSEEFVFDDLSSDINRFEISLSNKTKKSKDPDI</sequence>